<dbReference type="GO" id="GO:0015920">
    <property type="term" value="P:lipopolysaccharide transport"/>
    <property type="evidence" value="ECO:0007669"/>
    <property type="project" value="TreeGrafter"/>
</dbReference>
<organism evidence="14 15">
    <name type="scientific">Candidatus Anaerobiospirillum pullicola</name>
    <dbReference type="NCBI Taxonomy" id="2838451"/>
    <lineage>
        <taxon>Bacteria</taxon>
        <taxon>Pseudomonadati</taxon>
        <taxon>Pseudomonadota</taxon>
        <taxon>Gammaproteobacteria</taxon>
        <taxon>Aeromonadales</taxon>
        <taxon>Succinivibrionaceae</taxon>
        <taxon>Anaerobiospirillum</taxon>
    </lineage>
</organism>
<evidence type="ECO:0000256" key="3">
    <source>
        <dbReference type="ARBA" id="ARBA00007725"/>
    </source>
</evidence>
<evidence type="ECO:0000256" key="2">
    <source>
        <dbReference type="ARBA" id="ARBA00004429"/>
    </source>
</evidence>
<keyword evidence="10 13" id="KW-0472">Membrane</keyword>
<accession>A0A948WZV1</accession>
<evidence type="ECO:0000256" key="4">
    <source>
        <dbReference type="ARBA" id="ARBA00014213"/>
    </source>
</evidence>
<keyword evidence="6" id="KW-1003">Cell membrane</keyword>
<dbReference type="PANTHER" id="PTHR33529:SF7">
    <property type="entry name" value="LIPOPOLYSACCHARIDE EXPORT SYSTEM PERMEASE PROTEIN LPTF"/>
    <property type="match status" value="1"/>
</dbReference>
<evidence type="ECO:0000256" key="5">
    <source>
        <dbReference type="ARBA" id="ARBA00022448"/>
    </source>
</evidence>
<keyword evidence="7" id="KW-0997">Cell inner membrane</keyword>
<evidence type="ECO:0000256" key="10">
    <source>
        <dbReference type="ARBA" id="ARBA00023136"/>
    </source>
</evidence>
<feature type="region of interest" description="Disordered" evidence="12">
    <location>
        <begin position="387"/>
        <end position="441"/>
    </location>
</feature>
<reference evidence="14" key="1">
    <citation type="journal article" date="2021" name="PeerJ">
        <title>Extensive microbial diversity within the chicken gut microbiome revealed by metagenomics and culture.</title>
        <authorList>
            <person name="Gilroy R."/>
            <person name="Ravi A."/>
            <person name="Getino M."/>
            <person name="Pursley I."/>
            <person name="Horton D.L."/>
            <person name="Alikhan N.F."/>
            <person name="Baker D."/>
            <person name="Gharbi K."/>
            <person name="Hall N."/>
            <person name="Watson M."/>
            <person name="Adriaenssens E.M."/>
            <person name="Foster-Nyarko E."/>
            <person name="Jarju S."/>
            <person name="Secka A."/>
            <person name="Antonio M."/>
            <person name="Oren A."/>
            <person name="Chaudhuri R.R."/>
            <person name="La Ragione R."/>
            <person name="Hildebrand F."/>
            <person name="Pallen M.J."/>
        </authorList>
    </citation>
    <scope>NUCLEOTIDE SEQUENCE</scope>
    <source>
        <strain evidence="14">378</strain>
    </source>
</reference>
<evidence type="ECO:0000256" key="11">
    <source>
        <dbReference type="ARBA" id="ARBA00026081"/>
    </source>
</evidence>
<comment type="caution">
    <text evidence="14">The sequence shown here is derived from an EMBL/GenBank/DDBJ whole genome shotgun (WGS) entry which is preliminary data.</text>
</comment>
<evidence type="ECO:0000256" key="12">
    <source>
        <dbReference type="SAM" id="MobiDB-lite"/>
    </source>
</evidence>
<feature type="transmembrane region" description="Helical" evidence="13">
    <location>
        <begin position="98"/>
        <end position="118"/>
    </location>
</feature>
<feature type="transmembrane region" description="Helical" evidence="13">
    <location>
        <begin position="274"/>
        <end position="293"/>
    </location>
</feature>
<feature type="transmembrane region" description="Helical" evidence="13">
    <location>
        <begin position="12"/>
        <end position="32"/>
    </location>
</feature>
<dbReference type="NCBIfam" id="TIGR04407">
    <property type="entry name" value="LptF_YjgP"/>
    <property type="match status" value="1"/>
</dbReference>
<comment type="similarity">
    <text evidence="3">Belongs to the LptF/LptG family.</text>
</comment>
<keyword evidence="8 13" id="KW-0812">Transmembrane</keyword>
<evidence type="ECO:0000256" key="8">
    <source>
        <dbReference type="ARBA" id="ARBA00022692"/>
    </source>
</evidence>
<keyword evidence="5" id="KW-0813">Transport</keyword>
<feature type="transmembrane region" description="Helical" evidence="13">
    <location>
        <begin position="52"/>
        <end position="77"/>
    </location>
</feature>
<name>A0A948WZV1_9GAMM</name>
<dbReference type="Pfam" id="PF03739">
    <property type="entry name" value="LptF_LptG"/>
    <property type="match status" value="1"/>
</dbReference>
<dbReference type="AlphaFoldDB" id="A0A948WZV1"/>
<feature type="transmembrane region" description="Helical" evidence="13">
    <location>
        <begin position="331"/>
        <end position="352"/>
    </location>
</feature>
<proteinExistence type="inferred from homology"/>
<dbReference type="Proteomes" id="UP000733611">
    <property type="component" value="Unassembled WGS sequence"/>
</dbReference>
<comment type="function">
    <text evidence="1">Part of the ABC transporter complex LptBFG involved in the translocation of lipopolysaccharide (LPS) from the inner membrane to the outer membrane.</text>
</comment>
<dbReference type="GO" id="GO:0055085">
    <property type="term" value="P:transmembrane transport"/>
    <property type="evidence" value="ECO:0007669"/>
    <property type="project" value="InterPro"/>
</dbReference>
<dbReference type="EMBL" id="JAHLFE010000185">
    <property type="protein sequence ID" value="MBU3844947.1"/>
    <property type="molecule type" value="Genomic_DNA"/>
</dbReference>
<gene>
    <name evidence="14" type="primary">lptF</name>
    <name evidence="14" type="ORF">H9847_08835</name>
</gene>
<feature type="compositionally biased region" description="Low complexity" evidence="12">
    <location>
        <begin position="402"/>
        <end position="423"/>
    </location>
</feature>
<evidence type="ECO:0000256" key="7">
    <source>
        <dbReference type="ARBA" id="ARBA00022519"/>
    </source>
</evidence>
<evidence type="ECO:0000313" key="14">
    <source>
        <dbReference type="EMBL" id="MBU3844947.1"/>
    </source>
</evidence>
<dbReference type="GO" id="GO:0043190">
    <property type="term" value="C:ATP-binding cassette (ABC) transporter complex"/>
    <property type="evidence" value="ECO:0007669"/>
    <property type="project" value="InterPro"/>
</dbReference>
<keyword evidence="9 13" id="KW-1133">Transmembrane helix</keyword>
<dbReference type="InterPro" id="IPR030922">
    <property type="entry name" value="LptF"/>
</dbReference>
<evidence type="ECO:0000256" key="1">
    <source>
        <dbReference type="ARBA" id="ARBA00002265"/>
    </source>
</evidence>
<comment type="subcellular location">
    <subcellularLocation>
        <location evidence="2">Cell inner membrane</location>
        <topology evidence="2">Multi-pass membrane protein</topology>
    </subcellularLocation>
</comment>
<protein>
    <recommendedName>
        <fullName evidence="4">Lipopolysaccharide export system permease protein LptF</fullName>
    </recommendedName>
</protein>
<evidence type="ECO:0000256" key="9">
    <source>
        <dbReference type="ARBA" id="ARBA00022989"/>
    </source>
</evidence>
<evidence type="ECO:0000256" key="6">
    <source>
        <dbReference type="ARBA" id="ARBA00022475"/>
    </source>
</evidence>
<sequence length="441" mass="49423">MLLDKYVFRELVKSQFVVLLVLVAIFAGQSIVRLMTEASLGNMPPRLITLFMLYSLPEFLIFLFPLTLYVAIIITLGRICSDSEMVVMRCVGYSPTRIMMVAQTLALVSVIIVSFISLDLVSRAANARYELEQQATTNPEFLPIDSGRFVTIGNFNIYVEDVRNRGIDDRDISNIYVIEMDSYSNRTSSITAARDGHLVLDQDGVRWLELNDGRRYEIARDGSYYKLQFEKFRAPLSGNITEETRERREISRMSTRELLLSPDKREQVEAQWRFSPIFATFVLCMVAVPLSMVNPRQGRFARLMPAIVIYVAYYLFLMSLRNLILTDTIPLYPGLYAVPLVFLLFVAIPLNLPKSYIKRWSRKSRVTTAAAAAGAAAATNMTTQSSAADATAAKDATKSKAETTQSTELAASTKSKASTASDSSQDKDEKAKRSSDDSEGR</sequence>
<evidence type="ECO:0000256" key="13">
    <source>
        <dbReference type="SAM" id="Phobius"/>
    </source>
</evidence>
<dbReference type="InterPro" id="IPR005495">
    <property type="entry name" value="LptG/LptF_permease"/>
</dbReference>
<comment type="subunit">
    <text evidence="11">Component of the lipopolysaccharide transport and assembly complex. The LptBFG transporter is composed of two ATP-binding proteins (LptB) and two transmembrane proteins (LptF and LptG).</text>
</comment>
<feature type="compositionally biased region" description="Basic and acidic residues" evidence="12">
    <location>
        <begin position="424"/>
        <end position="441"/>
    </location>
</feature>
<dbReference type="PANTHER" id="PTHR33529">
    <property type="entry name" value="SLR0882 PROTEIN-RELATED"/>
    <property type="match status" value="1"/>
</dbReference>
<evidence type="ECO:0000313" key="15">
    <source>
        <dbReference type="Proteomes" id="UP000733611"/>
    </source>
</evidence>
<feature type="transmembrane region" description="Helical" evidence="13">
    <location>
        <begin position="300"/>
        <end position="319"/>
    </location>
</feature>
<reference evidence="14" key="2">
    <citation type="submission" date="2021-04" db="EMBL/GenBank/DDBJ databases">
        <authorList>
            <person name="Gilroy R."/>
        </authorList>
    </citation>
    <scope>NUCLEOTIDE SEQUENCE</scope>
    <source>
        <strain evidence="14">378</strain>
    </source>
</reference>